<dbReference type="OrthoDB" id="9772924at2"/>
<dbReference type="GO" id="GO:0042597">
    <property type="term" value="C:periplasmic space"/>
    <property type="evidence" value="ECO:0007669"/>
    <property type="project" value="UniProtKB-ARBA"/>
</dbReference>
<dbReference type="SUPFAM" id="SSF53850">
    <property type="entry name" value="Periplasmic binding protein-like II"/>
    <property type="match status" value="1"/>
</dbReference>
<protein>
    <submittedName>
        <fullName evidence="7">Peptide ABC transporter substrate-binding protein</fullName>
    </submittedName>
</protein>
<evidence type="ECO:0000256" key="4">
    <source>
        <dbReference type="ARBA" id="ARBA00022729"/>
    </source>
</evidence>
<comment type="subcellular location">
    <subcellularLocation>
        <location evidence="1">Cell membrane</location>
        <topology evidence="1">Lipid-anchor</topology>
    </subcellularLocation>
</comment>
<dbReference type="Proteomes" id="UP000306409">
    <property type="component" value="Chromosome"/>
</dbReference>
<evidence type="ECO:0000313" key="7">
    <source>
        <dbReference type="EMBL" id="QNU68482.1"/>
    </source>
</evidence>
<evidence type="ECO:0000259" key="6">
    <source>
        <dbReference type="Pfam" id="PF00496"/>
    </source>
</evidence>
<feature type="domain" description="Solute-binding protein family 5" evidence="6">
    <location>
        <begin position="92"/>
        <end position="477"/>
    </location>
</feature>
<dbReference type="Gene3D" id="3.90.76.10">
    <property type="entry name" value="Dipeptide-binding Protein, Domain 1"/>
    <property type="match status" value="1"/>
</dbReference>
<feature type="chain" id="PRO_5039193032" evidence="5">
    <location>
        <begin position="21"/>
        <end position="565"/>
    </location>
</feature>
<dbReference type="GO" id="GO:0043190">
    <property type="term" value="C:ATP-binding cassette (ABC) transporter complex"/>
    <property type="evidence" value="ECO:0007669"/>
    <property type="project" value="InterPro"/>
</dbReference>
<dbReference type="PANTHER" id="PTHR30290">
    <property type="entry name" value="PERIPLASMIC BINDING COMPONENT OF ABC TRANSPORTER"/>
    <property type="match status" value="1"/>
</dbReference>
<comment type="similarity">
    <text evidence="2">Belongs to the bacterial solute-binding protein 5 family.</text>
</comment>
<dbReference type="InterPro" id="IPR030678">
    <property type="entry name" value="Peptide/Ni-bd"/>
</dbReference>
<evidence type="ECO:0000256" key="5">
    <source>
        <dbReference type="SAM" id="SignalP"/>
    </source>
</evidence>
<evidence type="ECO:0000256" key="3">
    <source>
        <dbReference type="ARBA" id="ARBA00022448"/>
    </source>
</evidence>
<accession>A0A4U7JJ71</accession>
<proteinExistence type="inferred from homology"/>
<dbReference type="RefSeq" id="WP_137696288.1">
    <property type="nucleotide sequence ID" value="NZ_CP061336.1"/>
</dbReference>
<dbReference type="PANTHER" id="PTHR30290:SF9">
    <property type="entry name" value="OLIGOPEPTIDE-BINDING PROTEIN APPA"/>
    <property type="match status" value="1"/>
</dbReference>
<organism evidence="7 8">
    <name type="scientific">Ruminiclostridium herbifermentans</name>
    <dbReference type="NCBI Taxonomy" id="2488810"/>
    <lineage>
        <taxon>Bacteria</taxon>
        <taxon>Bacillati</taxon>
        <taxon>Bacillota</taxon>
        <taxon>Clostridia</taxon>
        <taxon>Eubacteriales</taxon>
        <taxon>Oscillospiraceae</taxon>
        <taxon>Ruminiclostridium</taxon>
    </lineage>
</organism>
<feature type="signal peptide" evidence="5">
    <location>
        <begin position="1"/>
        <end position="20"/>
    </location>
</feature>
<evidence type="ECO:0000256" key="2">
    <source>
        <dbReference type="ARBA" id="ARBA00005695"/>
    </source>
</evidence>
<keyword evidence="3" id="KW-0813">Transport</keyword>
<dbReference type="InterPro" id="IPR039424">
    <property type="entry name" value="SBP_5"/>
</dbReference>
<keyword evidence="8" id="KW-1185">Reference proteome</keyword>
<dbReference type="PIRSF" id="PIRSF002741">
    <property type="entry name" value="MppA"/>
    <property type="match status" value="1"/>
</dbReference>
<dbReference type="AlphaFoldDB" id="A0A4U7JJ71"/>
<keyword evidence="4 5" id="KW-0732">Signal</keyword>
<evidence type="ECO:0000313" key="8">
    <source>
        <dbReference type="Proteomes" id="UP000306409"/>
    </source>
</evidence>
<dbReference type="GO" id="GO:0015833">
    <property type="term" value="P:peptide transport"/>
    <property type="evidence" value="ECO:0007669"/>
    <property type="project" value="TreeGrafter"/>
</dbReference>
<name>A0A4U7JJ71_9FIRM</name>
<reference evidence="7 8" key="1">
    <citation type="submission" date="2020-09" db="EMBL/GenBank/DDBJ databases">
        <title>Characterization and genome sequencing of Ruminiclostridium sp. nov. MA18.</title>
        <authorList>
            <person name="Rettenmaier R."/>
            <person name="Kowollik M.-L."/>
            <person name="Liebl W."/>
            <person name="Zverlov V."/>
        </authorList>
    </citation>
    <scope>NUCLEOTIDE SEQUENCE [LARGE SCALE GENOMIC DNA]</scope>
    <source>
        <strain evidence="7 8">MA18</strain>
    </source>
</reference>
<dbReference type="CDD" id="cd08513">
    <property type="entry name" value="PBP2_thermophilic_Hb8_like"/>
    <property type="match status" value="1"/>
</dbReference>
<dbReference type="InterPro" id="IPR000914">
    <property type="entry name" value="SBP_5_dom"/>
</dbReference>
<dbReference type="Gene3D" id="3.10.105.10">
    <property type="entry name" value="Dipeptide-binding Protein, Domain 3"/>
    <property type="match status" value="1"/>
</dbReference>
<dbReference type="EMBL" id="CP061336">
    <property type="protein sequence ID" value="QNU68482.1"/>
    <property type="molecule type" value="Genomic_DNA"/>
</dbReference>
<sequence length="565" mass="64030">MKKQAKIITFLVLISILLSACSLNKKVEIDNDNDVYEDKYEVIDKGPVKGGTVKLFTTPIDTLNPILTNNMYVQDFLGLIFEGLYKLDHTGQPVPVLAKSSLLSADGLTLTVFLKDNIKWHDKMSFKPEDVVFTINTIMDAKNNSIYLKNVKNIASVDVGNSNSVIIKLKHPYSFIKNELVFPIIPAHHFLNEKISDKNSEKNLLPIGTGPYSFISYDPKTSIKLRQNEQWWYSTGLNDNVDTTAEKVNAKENYSVLPPYISKVEIKIFKNSSTAFNSFQTRDIDAIPASYSEYRKYIGRTDIVLKRFVGRNYEFLSLNLHKGPFADKRVRNAINLMINKKQLIDSSAMGIAVAAEIPVMPSSWVYQLVDFEHDNDIEKATDLLEQSGYVFNSEINKYVKKTTKQPLSIKLIVNDDNNLRNTVAKEIASQLNKNGISVEVSKIPWESVQKTIKTGNYDMALMGYRISSIPDLSFAYSTDEINSGLNVAGYSNPNVDNILKSILIDNNIESQKASYINLINVISEDRPYIGLFFLNESVMYNKSVRGAINPYVWDKYNNISKWYKP</sequence>
<dbReference type="KEGG" id="rher:EHE19_008820"/>
<dbReference type="InterPro" id="IPR023765">
    <property type="entry name" value="SBP_5_CS"/>
</dbReference>
<dbReference type="Pfam" id="PF00496">
    <property type="entry name" value="SBP_bac_5"/>
    <property type="match status" value="1"/>
</dbReference>
<dbReference type="GO" id="GO:1904680">
    <property type="term" value="F:peptide transmembrane transporter activity"/>
    <property type="evidence" value="ECO:0007669"/>
    <property type="project" value="TreeGrafter"/>
</dbReference>
<evidence type="ECO:0000256" key="1">
    <source>
        <dbReference type="ARBA" id="ARBA00004193"/>
    </source>
</evidence>
<dbReference type="Gene3D" id="3.40.190.10">
    <property type="entry name" value="Periplasmic binding protein-like II"/>
    <property type="match status" value="1"/>
</dbReference>
<dbReference type="PROSITE" id="PS51257">
    <property type="entry name" value="PROKAR_LIPOPROTEIN"/>
    <property type="match status" value="1"/>
</dbReference>
<gene>
    <name evidence="7" type="ORF">EHE19_008820</name>
</gene>
<dbReference type="PROSITE" id="PS01040">
    <property type="entry name" value="SBP_BACTERIAL_5"/>
    <property type="match status" value="1"/>
</dbReference>